<keyword evidence="3" id="KW-1185">Reference proteome</keyword>
<comment type="caution">
    <text evidence="2">The sequence shown here is derived from an EMBL/GenBank/DDBJ whole genome shotgun (WGS) entry which is preliminary data.</text>
</comment>
<evidence type="ECO:0000313" key="2">
    <source>
        <dbReference type="EMBL" id="MCL7037865.1"/>
    </source>
</evidence>
<evidence type="ECO:0000256" key="1">
    <source>
        <dbReference type="SAM" id="MobiDB-lite"/>
    </source>
</evidence>
<dbReference type="AlphaFoldDB" id="A0AA41V7M8"/>
<name>A0AA41V7M8_PAPNU</name>
<organism evidence="2 3">
    <name type="scientific">Papaver nudicaule</name>
    <name type="common">Iceland poppy</name>
    <dbReference type="NCBI Taxonomy" id="74823"/>
    <lineage>
        <taxon>Eukaryota</taxon>
        <taxon>Viridiplantae</taxon>
        <taxon>Streptophyta</taxon>
        <taxon>Embryophyta</taxon>
        <taxon>Tracheophyta</taxon>
        <taxon>Spermatophyta</taxon>
        <taxon>Magnoliopsida</taxon>
        <taxon>Ranunculales</taxon>
        <taxon>Papaveraceae</taxon>
        <taxon>Papaveroideae</taxon>
        <taxon>Papaver</taxon>
    </lineage>
</organism>
<evidence type="ECO:0000313" key="3">
    <source>
        <dbReference type="Proteomes" id="UP001177140"/>
    </source>
</evidence>
<protein>
    <submittedName>
        <fullName evidence="2">Uncharacterized protein</fullName>
    </submittedName>
</protein>
<reference evidence="2" key="1">
    <citation type="submission" date="2022-03" db="EMBL/GenBank/DDBJ databases">
        <title>A functionally conserved STORR gene fusion in Papaver species that diverged 16.8 million years ago.</title>
        <authorList>
            <person name="Catania T."/>
        </authorList>
    </citation>
    <scope>NUCLEOTIDE SEQUENCE</scope>
    <source>
        <strain evidence="2">S-191538</strain>
    </source>
</reference>
<dbReference type="Proteomes" id="UP001177140">
    <property type="component" value="Unassembled WGS sequence"/>
</dbReference>
<feature type="non-terminal residue" evidence="2">
    <location>
        <position position="1"/>
    </location>
</feature>
<accession>A0AA41V7M8</accession>
<dbReference type="EMBL" id="JAJJMA010184145">
    <property type="protein sequence ID" value="MCL7037865.1"/>
    <property type="molecule type" value="Genomic_DNA"/>
</dbReference>
<gene>
    <name evidence="2" type="ORF">MKW94_022167</name>
</gene>
<feature type="region of interest" description="Disordered" evidence="1">
    <location>
        <begin position="92"/>
        <end position="113"/>
    </location>
</feature>
<sequence length="215" mass="24097">ICGWLYKKHLFLTNLPFAKGDLVQLKVDGNLICGLVEEVGGTKISIRGADDGFLNYVPNSEVDAKFVKILNLVTVVKAPSVQVVSADAKNAGVDTEKDPKKKAHDSSNVLKGKNTSEDQVGAELRLWGITINMELTFESYNLMNEKITKIREFLTSDSLVREHELIMVSFESYLPDKKAFKILVGFFVEAQKNIKEYSDIKAYFLMKLVETVNTQ</sequence>
<proteinExistence type="predicted"/>